<protein>
    <recommendedName>
        <fullName evidence="1">ASCH domain-containing protein</fullName>
    </recommendedName>
</protein>
<dbReference type="Gene3D" id="2.30.130.30">
    <property type="entry name" value="Hypothetical protein"/>
    <property type="match status" value="1"/>
</dbReference>
<reference evidence="2 3" key="1">
    <citation type="submission" date="2012-11" db="EMBL/GenBank/DDBJ databases">
        <title>Whole genome sequence of Acidisphaera rubrifaciens HS-AP3.</title>
        <authorList>
            <person name="Azuma Y."/>
            <person name="Higashiura N."/>
            <person name="Hirakawa H."/>
            <person name="Matsushita K."/>
        </authorList>
    </citation>
    <scope>NUCLEOTIDE SEQUENCE [LARGE SCALE GENOMIC DNA]</scope>
    <source>
        <strain evidence="2 3">HS-AP3</strain>
    </source>
</reference>
<dbReference type="Pfam" id="PF04266">
    <property type="entry name" value="ASCH"/>
    <property type="match status" value="1"/>
</dbReference>
<dbReference type="RefSeq" id="WP_148360386.1">
    <property type="nucleotide sequence ID" value="NZ_BANB01000151.1"/>
</dbReference>
<name>A0A0D6P782_9PROT</name>
<evidence type="ECO:0000259" key="1">
    <source>
        <dbReference type="Pfam" id="PF04266"/>
    </source>
</evidence>
<dbReference type="EMBL" id="BANB01000151">
    <property type="protein sequence ID" value="GAN76719.1"/>
    <property type="molecule type" value="Genomic_DNA"/>
</dbReference>
<proteinExistence type="predicted"/>
<dbReference type="InterPro" id="IPR007374">
    <property type="entry name" value="ASCH_domain"/>
</dbReference>
<gene>
    <name evidence="2" type="ORF">Asru_0151_03</name>
</gene>
<dbReference type="AlphaFoldDB" id="A0A0D6P782"/>
<evidence type="ECO:0000313" key="2">
    <source>
        <dbReference type="EMBL" id="GAN76719.1"/>
    </source>
</evidence>
<dbReference type="OrthoDB" id="9797478at2"/>
<dbReference type="Proteomes" id="UP000032680">
    <property type="component" value="Unassembled WGS sequence"/>
</dbReference>
<dbReference type="SUPFAM" id="SSF88697">
    <property type="entry name" value="PUA domain-like"/>
    <property type="match status" value="1"/>
</dbReference>
<evidence type="ECO:0000313" key="3">
    <source>
        <dbReference type="Proteomes" id="UP000032680"/>
    </source>
</evidence>
<feature type="domain" description="ASCH" evidence="1">
    <location>
        <begin position="10"/>
        <end position="64"/>
    </location>
</feature>
<keyword evidence="3" id="KW-1185">Reference proteome</keyword>
<sequence length="166" mass="18442">MSDGADFVISIHTVHARRILSGEKTVELRRRVARLRPGTRLWIYETLPVAAVTGYATVVRCDRDAPEELWRRYSDAIGVGRDAFFSYLDGCVEAVAIILTAATSFSPAATAADLRRGRDGFRAPRVTAELSTGQVDMLLALAERAERPEQKEGPRRRECKILRGVI</sequence>
<comment type="caution">
    <text evidence="2">The sequence shown here is derived from an EMBL/GenBank/DDBJ whole genome shotgun (WGS) entry which is preliminary data.</text>
</comment>
<organism evidence="2 3">
    <name type="scientific">Acidisphaera rubrifaciens HS-AP3</name>
    <dbReference type="NCBI Taxonomy" id="1231350"/>
    <lineage>
        <taxon>Bacteria</taxon>
        <taxon>Pseudomonadati</taxon>
        <taxon>Pseudomonadota</taxon>
        <taxon>Alphaproteobacteria</taxon>
        <taxon>Acetobacterales</taxon>
        <taxon>Acetobacteraceae</taxon>
        <taxon>Acidisphaera</taxon>
    </lineage>
</organism>
<accession>A0A0D6P782</accession>
<dbReference type="InterPro" id="IPR015947">
    <property type="entry name" value="PUA-like_sf"/>
</dbReference>